<dbReference type="InterPro" id="IPR001789">
    <property type="entry name" value="Sig_transdc_resp-reg_receiver"/>
</dbReference>
<dbReference type="InterPro" id="IPR036388">
    <property type="entry name" value="WH-like_DNA-bd_sf"/>
</dbReference>
<dbReference type="GO" id="GO:0005829">
    <property type="term" value="C:cytosol"/>
    <property type="evidence" value="ECO:0007669"/>
    <property type="project" value="TreeGrafter"/>
</dbReference>
<keyword evidence="11" id="KW-1185">Reference proteome</keyword>
<dbReference type="InterPro" id="IPR001867">
    <property type="entry name" value="OmpR/PhoB-type_DNA-bd"/>
</dbReference>
<feature type="domain" description="Response regulatory" evidence="8">
    <location>
        <begin position="14"/>
        <end position="128"/>
    </location>
</feature>
<dbReference type="Proteomes" id="UP000334923">
    <property type="component" value="Unassembled WGS sequence"/>
</dbReference>
<feature type="modified residue" description="4-aspartylphosphate" evidence="6">
    <location>
        <position position="63"/>
    </location>
</feature>
<keyword evidence="3" id="KW-0805">Transcription regulation</keyword>
<evidence type="ECO:0000259" key="9">
    <source>
        <dbReference type="PROSITE" id="PS51755"/>
    </source>
</evidence>
<dbReference type="Gene3D" id="1.10.10.10">
    <property type="entry name" value="Winged helix-like DNA-binding domain superfamily/Winged helix DNA-binding domain"/>
    <property type="match status" value="1"/>
</dbReference>
<evidence type="ECO:0000256" key="5">
    <source>
        <dbReference type="ARBA" id="ARBA00023163"/>
    </source>
</evidence>
<evidence type="ECO:0000256" key="7">
    <source>
        <dbReference type="PROSITE-ProRule" id="PRU01091"/>
    </source>
</evidence>
<dbReference type="InterPro" id="IPR039420">
    <property type="entry name" value="WalR-like"/>
</dbReference>
<evidence type="ECO:0000313" key="10">
    <source>
        <dbReference type="EMBL" id="VVM06050.1"/>
    </source>
</evidence>
<dbReference type="SMART" id="SM00862">
    <property type="entry name" value="Trans_reg_C"/>
    <property type="match status" value="1"/>
</dbReference>
<sequence>MKGEGQGSDAEKAWVLLAEPDQKLAATVGAELQSSGLAWRRVSTSDEAFLELNFGEFAAALFDSEMPGRPVLDVVEMLRRRNLSTPILLFSGDADSRSRIRAYEKGVDNVVQKPCSPSELSAHLKALLRRRTGTLPWVRAVEDLEIDFSGRRVFRGGQEIALTPREFGILEYLLRNQGKAVSFEALAQEVWHQPERAKTISNVVRVHMASLRKKVDHGRHVKLLHTMRGYGFVLRSDSH</sequence>
<feature type="domain" description="OmpR/PhoB-type" evidence="9">
    <location>
        <begin position="136"/>
        <end position="236"/>
    </location>
</feature>
<dbReference type="GO" id="GO:0000976">
    <property type="term" value="F:transcription cis-regulatory region binding"/>
    <property type="evidence" value="ECO:0007669"/>
    <property type="project" value="TreeGrafter"/>
</dbReference>
<evidence type="ECO:0000313" key="11">
    <source>
        <dbReference type="Proteomes" id="UP000334923"/>
    </source>
</evidence>
<keyword evidence="4 7" id="KW-0238">DNA-binding</keyword>
<dbReference type="PANTHER" id="PTHR48111:SF1">
    <property type="entry name" value="TWO-COMPONENT RESPONSE REGULATOR ORR33"/>
    <property type="match status" value="1"/>
</dbReference>
<dbReference type="CDD" id="cd00383">
    <property type="entry name" value="trans_reg_C"/>
    <property type="match status" value="1"/>
</dbReference>
<keyword evidence="2" id="KW-0902">Two-component regulatory system</keyword>
<dbReference type="SUPFAM" id="SSF52172">
    <property type="entry name" value="CheY-like"/>
    <property type="match status" value="1"/>
</dbReference>
<dbReference type="GO" id="GO:0006355">
    <property type="term" value="P:regulation of DNA-templated transcription"/>
    <property type="evidence" value="ECO:0007669"/>
    <property type="project" value="InterPro"/>
</dbReference>
<reference evidence="10 11" key="1">
    <citation type="submission" date="2019-09" db="EMBL/GenBank/DDBJ databases">
        <authorList>
            <person name="Cremers G."/>
        </authorList>
    </citation>
    <scope>NUCLEOTIDE SEQUENCE [LARGE SCALE GENOMIC DNA]</scope>
    <source>
        <strain evidence="10">4A</strain>
    </source>
</reference>
<dbReference type="Pfam" id="PF00072">
    <property type="entry name" value="Response_reg"/>
    <property type="match status" value="1"/>
</dbReference>
<dbReference type="AlphaFoldDB" id="A0A5E6MCP7"/>
<name>A0A5E6MCP7_9BACT</name>
<organism evidence="10 11">
    <name type="scientific">Methylacidimicrobium tartarophylax</name>
    <dbReference type="NCBI Taxonomy" id="1041768"/>
    <lineage>
        <taxon>Bacteria</taxon>
        <taxon>Pseudomonadati</taxon>
        <taxon>Verrucomicrobiota</taxon>
        <taxon>Methylacidimicrobium</taxon>
    </lineage>
</organism>
<dbReference type="GO" id="GO:0032993">
    <property type="term" value="C:protein-DNA complex"/>
    <property type="evidence" value="ECO:0007669"/>
    <property type="project" value="TreeGrafter"/>
</dbReference>
<dbReference type="GO" id="GO:0000156">
    <property type="term" value="F:phosphorelay response regulator activity"/>
    <property type="evidence" value="ECO:0007669"/>
    <property type="project" value="TreeGrafter"/>
</dbReference>
<evidence type="ECO:0000256" key="3">
    <source>
        <dbReference type="ARBA" id="ARBA00023015"/>
    </source>
</evidence>
<dbReference type="SMART" id="SM00448">
    <property type="entry name" value="REC"/>
    <property type="match status" value="1"/>
</dbReference>
<dbReference type="Pfam" id="PF00486">
    <property type="entry name" value="Trans_reg_C"/>
    <property type="match status" value="1"/>
</dbReference>
<evidence type="ECO:0000256" key="1">
    <source>
        <dbReference type="ARBA" id="ARBA00022553"/>
    </source>
</evidence>
<dbReference type="PANTHER" id="PTHR48111">
    <property type="entry name" value="REGULATOR OF RPOS"/>
    <property type="match status" value="1"/>
</dbReference>
<evidence type="ECO:0000259" key="8">
    <source>
        <dbReference type="PROSITE" id="PS50110"/>
    </source>
</evidence>
<evidence type="ECO:0000256" key="2">
    <source>
        <dbReference type="ARBA" id="ARBA00023012"/>
    </source>
</evidence>
<protein>
    <submittedName>
        <fullName evidence="10">Transcriptional activator protein CopR</fullName>
    </submittedName>
</protein>
<dbReference type="PROSITE" id="PS51755">
    <property type="entry name" value="OMPR_PHOB"/>
    <property type="match status" value="1"/>
</dbReference>
<dbReference type="Gene3D" id="3.40.50.2300">
    <property type="match status" value="1"/>
</dbReference>
<accession>A0A5E6MCP7</accession>
<proteinExistence type="predicted"/>
<evidence type="ECO:0000256" key="4">
    <source>
        <dbReference type="ARBA" id="ARBA00023125"/>
    </source>
</evidence>
<gene>
    <name evidence="10" type="primary">copR</name>
    <name evidence="10" type="ORF">MAMT_00934</name>
</gene>
<dbReference type="InterPro" id="IPR011006">
    <property type="entry name" value="CheY-like_superfamily"/>
</dbReference>
<dbReference type="SUPFAM" id="SSF46894">
    <property type="entry name" value="C-terminal effector domain of the bipartite response regulators"/>
    <property type="match status" value="1"/>
</dbReference>
<dbReference type="InterPro" id="IPR016032">
    <property type="entry name" value="Sig_transdc_resp-reg_C-effctor"/>
</dbReference>
<feature type="DNA-binding region" description="OmpR/PhoB-type" evidence="7">
    <location>
        <begin position="136"/>
        <end position="236"/>
    </location>
</feature>
<dbReference type="PROSITE" id="PS50110">
    <property type="entry name" value="RESPONSE_REGULATORY"/>
    <property type="match status" value="1"/>
</dbReference>
<dbReference type="EMBL" id="CABFVA020000038">
    <property type="protein sequence ID" value="VVM06050.1"/>
    <property type="molecule type" value="Genomic_DNA"/>
</dbReference>
<keyword evidence="1 6" id="KW-0597">Phosphoprotein</keyword>
<keyword evidence="5" id="KW-0804">Transcription</keyword>
<evidence type="ECO:0000256" key="6">
    <source>
        <dbReference type="PROSITE-ProRule" id="PRU00169"/>
    </source>
</evidence>